<keyword evidence="2" id="KW-0695">RNA-directed DNA polymerase</keyword>
<dbReference type="AlphaFoldDB" id="Q9FV05"/>
<evidence type="ECO:0000259" key="1">
    <source>
        <dbReference type="Pfam" id="PF07727"/>
    </source>
</evidence>
<evidence type="ECO:0000313" key="2">
    <source>
        <dbReference type="EMBL" id="AAG23638.1"/>
    </source>
</evidence>
<feature type="domain" description="Reverse transcriptase Ty1/copia-type" evidence="1">
    <location>
        <begin position="1"/>
        <end position="88"/>
    </location>
</feature>
<dbReference type="Pfam" id="PF07727">
    <property type="entry name" value="RVT_2"/>
    <property type="match status" value="1"/>
</dbReference>
<keyword evidence="2" id="KW-0808">Transferase</keyword>
<sequence>TAFLHGALSETVFMELPKGCGSPGITRICRLVKSLYGLKQAPHVWNKTLHRHLVALGFARLESDHGLYALHEKGEIVMLLTVYVDDML</sequence>
<name>Q9FV05_PHYIN</name>
<reference evidence="2" key="1">
    <citation type="submission" date="2000-05" db="EMBL/GenBank/DDBJ databases">
        <title>Presence of Ty1-copia group retrotransposon sequences in the potato late blight pathogen Phytophthora infestans.</title>
        <authorList>
            <person name="Tooley P.W."/>
            <person name="Garfinkel D.J."/>
        </authorList>
    </citation>
    <scope>NUCLEOTIDE SEQUENCE</scope>
    <source>
        <strain evidence="2">580-4</strain>
    </source>
</reference>
<protein>
    <submittedName>
        <fullName evidence="2">Reverse transcriptase</fullName>
    </submittedName>
</protein>
<dbReference type="EMBL" id="AF262233">
    <property type="protein sequence ID" value="AAG23638.1"/>
    <property type="molecule type" value="Genomic_DNA"/>
</dbReference>
<feature type="non-terminal residue" evidence="2">
    <location>
        <position position="88"/>
    </location>
</feature>
<feature type="non-terminal residue" evidence="2">
    <location>
        <position position="1"/>
    </location>
</feature>
<organism evidence="2">
    <name type="scientific">Phytophthora infestans</name>
    <name type="common">Potato late blight agent</name>
    <name type="synonym">Botrytis infestans</name>
    <dbReference type="NCBI Taxonomy" id="4787"/>
    <lineage>
        <taxon>Eukaryota</taxon>
        <taxon>Sar</taxon>
        <taxon>Stramenopiles</taxon>
        <taxon>Oomycota</taxon>
        <taxon>Peronosporomycetes</taxon>
        <taxon>Peronosporales</taxon>
        <taxon>Peronosporaceae</taxon>
        <taxon>Phytophthora</taxon>
    </lineage>
</organism>
<proteinExistence type="predicted"/>
<dbReference type="InterPro" id="IPR013103">
    <property type="entry name" value="RVT_2"/>
</dbReference>
<dbReference type="GO" id="GO:0003964">
    <property type="term" value="F:RNA-directed DNA polymerase activity"/>
    <property type="evidence" value="ECO:0007669"/>
    <property type="project" value="UniProtKB-KW"/>
</dbReference>
<keyword evidence="2" id="KW-0548">Nucleotidyltransferase</keyword>
<accession>Q9FV05</accession>